<accession>H5ZVW1</accession>
<proteinExistence type="evidence at transcript level"/>
<reference evidence="1" key="1">
    <citation type="submission" date="2011-01" db="EMBL/GenBank/DDBJ databases">
        <authorList>
            <person name="Rhee J.-S."/>
            <person name="Kim B.-M."/>
            <person name="Lee J.-S."/>
        </authorList>
    </citation>
    <scope>NUCLEOTIDE SEQUENCE</scope>
</reference>
<organism evidence="1">
    <name type="scientific">Kryptolebias marmoratus</name>
    <name type="common">Mangrove killifish</name>
    <name type="synonym">Rivulus marmoratus</name>
    <dbReference type="NCBI Taxonomy" id="37003"/>
    <lineage>
        <taxon>Eukaryota</taxon>
        <taxon>Metazoa</taxon>
        <taxon>Chordata</taxon>
        <taxon>Craniata</taxon>
        <taxon>Vertebrata</taxon>
        <taxon>Euteleostomi</taxon>
        <taxon>Actinopterygii</taxon>
        <taxon>Neopterygii</taxon>
        <taxon>Teleostei</taxon>
        <taxon>Neoteleostei</taxon>
        <taxon>Acanthomorphata</taxon>
        <taxon>Ovalentaria</taxon>
        <taxon>Atherinomorphae</taxon>
        <taxon>Cyprinodontiformes</taxon>
        <taxon>Rivulidae</taxon>
        <taxon>Kryptolebias</taxon>
    </lineage>
</organism>
<sequence>GYVPRGRQTQTSISWRPYSQSSAYELSCYPLTHA</sequence>
<feature type="non-terminal residue" evidence="1">
    <location>
        <position position="34"/>
    </location>
</feature>
<evidence type="ECO:0000313" key="1">
    <source>
        <dbReference type="EMBL" id="AEA03493.1"/>
    </source>
</evidence>
<protein>
    <submittedName>
        <fullName evidence="1">Fibronectin 1</fullName>
    </submittedName>
</protein>
<dbReference type="AlphaFoldDB" id="H5ZVW1"/>
<name>H5ZVW1_KRYMA</name>
<dbReference type="EMBL" id="JF272385">
    <property type="protein sequence ID" value="AEA03493.1"/>
    <property type="molecule type" value="mRNA"/>
</dbReference>
<feature type="non-terminal residue" evidence="1">
    <location>
        <position position="1"/>
    </location>
</feature>